<sequence>DITDNDFESWHREELEYLKRCAGESDANSIAVQYVELLEKLKFAEATYGSVTQVPYLTYTPAEFTSTSGLNESARQGMNAVNAEYASALRKYQLQLNVVANFEHQHNIIDRWTPLHHEYINACEYTKHRVFICAVEELEGLVVQRMFELSKANLAKMGYKMRKHISKAISRRSAAIRTALERYNKLAPHQRPPCPKLDYAEVIGYSLLGEFSLLKHSRYEVLEKPWALPDNREMMKYYKLQRSQEEIIRLNVEIRRFQAWLDFDGEKMKLAAQGFRDSGSPGLASEMESMYGERVHVNDFHRVQLQKIYEMPGYTGCRPIGDQVRVMRDGASDEYEEEDNDDDDSEAFRLGDTLDRVPLY</sequence>
<feature type="compositionally biased region" description="Basic and acidic residues" evidence="1">
    <location>
        <begin position="346"/>
        <end position="360"/>
    </location>
</feature>
<dbReference type="AlphaFoldDB" id="A0A0C9YN11"/>
<reference evidence="3" key="2">
    <citation type="submission" date="2015-01" db="EMBL/GenBank/DDBJ databases">
        <title>Evolutionary Origins and Diversification of the Mycorrhizal Mutualists.</title>
        <authorList>
            <consortium name="DOE Joint Genome Institute"/>
            <consortium name="Mycorrhizal Genomics Consortium"/>
            <person name="Kohler A."/>
            <person name="Kuo A."/>
            <person name="Nagy L.G."/>
            <person name="Floudas D."/>
            <person name="Copeland A."/>
            <person name="Barry K.W."/>
            <person name="Cichocki N."/>
            <person name="Veneault-Fourrey C."/>
            <person name="LaButti K."/>
            <person name="Lindquist E.A."/>
            <person name="Lipzen A."/>
            <person name="Lundell T."/>
            <person name="Morin E."/>
            <person name="Murat C."/>
            <person name="Riley R."/>
            <person name="Ohm R."/>
            <person name="Sun H."/>
            <person name="Tunlid A."/>
            <person name="Henrissat B."/>
            <person name="Grigoriev I.V."/>
            <person name="Hibbett D.S."/>
            <person name="Martin F."/>
        </authorList>
    </citation>
    <scope>NUCLEOTIDE SEQUENCE [LARGE SCALE GENOMIC DNA]</scope>
    <source>
        <strain evidence="3">441</strain>
    </source>
</reference>
<accession>A0A0C9YN11</accession>
<gene>
    <name evidence="2" type="ORF">PISMIDRAFT_19362</name>
</gene>
<evidence type="ECO:0000313" key="3">
    <source>
        <dbReference type="Proteomes" id="UP000054018"/>
    </source>
</evidence>
<keyword evidence="3" id="KW-1185">Reference proteome</keyword>
<dbReference type="OrthoDB" id="2505969at2759"/>
<feature type="region of interest" description="Disordered" evidence="1">
    <location>
        <begin position="330"/>
        <end position="360"/>
    </location>
</feature>
<feature type="non-terminal residue" evidence="2">
    <location>
        <position position="1"/>
    </location>
</feature>
<protein>
    <submittedName>
        <fullName evidence="2">Uncharacterized protein</fullName>
    </submittedName>
</protein>
<dbReference type="EMBL" id="KN834178">
    <property type="protein sequence ID" value="KIK11657.1"/>
    <property type="molecule type" value="Genomic_DNA"/>
</dbReference>
<organism evidence="2 3">
    <name type="scientific">Pisolithus microcarpus 441</name>
    <dbReference type="NCBI Taxonomy" id="765257"/>
    <lineage>
        <taxon>Eukaryota</taxon>
        <taxon>Fungi</taxon>
        <taxon>Dikarya</taxon>
        <taxon>Basidiomycota</taxon>
        <taxon>Agaricomycotina</taxon>
        <taxon>Agaricomycetes</taxon>
        <taxon>Agaricomycetidae</taxon>
        <taxon>Boletales</taxon>
        <taxon>Sclerodermatineae</taxon>
        <taxon>Pisolithaceae</taxon>
        <taxon>Pisolithus</taxon>
    </lineage>
</organism>
<name>A0A0C9YN11_9AGAM</name>
<dbReference type="STRING" id="765257.A0A0C9YN11"/>
<dbReference type="HOGENOM" id="CLU_013084_0_0_1"/>
<evidence type="ECO:0000313" key="2">
    <source>
        <dbReference type="EMBL" id="KIK11657.1"/>
    </source>
</evidence>
<evidence type="ECO:0000256" key="1">
    <source>
        <dbReference type="SAM" id="MobiDB-lite"/>
    </source>
</evidence>
<proteinExistence type="predicted"/>
<feature type="compositionally biased region" description="Acidic residues" evidence="1">
    <location>
        <begin position="332"/>
        <end position="345"/>
    </location>
</feature>
<dbReference type="Proteomes" id="UP000054018">
    <property type="component" value="Unassembled WGS sequence"/>
</dbReference>
<reference evidence="2 3" key="1">
    <citation type="submission" date="2014-04" db="EMBL/GenBank/DDBJ databases">
        <authorList>
            <consortium name="DOE Joint Genome Institute"/>
            <person name="Kuo A."/>
            <person name="Kohler A."/>
            <person name="Costa M.D."/>
            <person name="Nagy L.G."/>
            <person name="Floudas D."/>
            <person name="Copeland A."/>
            <person name="Barry K.W."/>
            <person name="Cichocki N."/>
            <person name="Veneault-Fourrey C."/>
            <person name="LaButti K."/>
            <person name="Lindquist E.A."/>
            <person name="Lipzen A."/>
            <person name="Lundell T."/>
            <person name="Morin E."/>
            <person name="Murat C."/>
            <person name="Sun H."/>
            <person name="Tunlid A."/>
            <person name="Henrissat B."/>
            <person name="Grigoriev I.V."/>
            <person name="Hibbett D.S."/>
            <person name="Martin F."/>
            <person name="Nordberg H.P."/>
            <person name="Cantor M.N."/>
            <person name="Hua S.X."/>
        </authorList>
    </citation>
    <scope>NUCLEOTIDE SEQUENCE [LARGE SCALE GENOMIC DNA]</scope>
    <source>
        <strain evidence="2 3">441</strain>
    </source>
</reference>